<keyword evidence="1" id="KW-0472">Membrane</keyword>
<feature type="transmembrane region" description="Helical" evidence="1">
    <location>
        <begin position="39"/>
        <end position="58"/>
    </location>
</feature>
<protein>
    <submittedName>
        <fullName evidence="2">Uncharacterized protein</fullName>
    </submittedName>
</protein>
<keyword evidence="3" id="KW-1185">Reference proteome</keyword>
<reference evidence="2 3" key="1">
    <citation type="submission" date="2020-01" db="EMBL/GenBank/DDBJ databases">
        <title>Investigation of new actinobacteria for the biodesulphurisation of diesel fuel.</title>
        <authorList>
            <person name="Athi Narayanan S.M."/>
        </authorList>
    </citation>
    <scope>NUCLEOTIDE SEQUENCE [LARGE SCALE GENOMIC DNA]</scope>
    <source>
        <strain evidence="2 3">213E</strain>
    </source>
</reference>
<dbReference type="EMBL" id="JAADZU010000037">
    <property type="protein sequence ID" value="NDK90404.1"/>
    <property type="molecule type" value="Genomic_DNA"/>
</dbReference>
<sequence>MTRAEARRGALLGLAIAIAVLAGIALIVLGVVYGGSWRWAGGAATLALLVAIVVPGFVKDKQNNSFEGEKR</sequence>
<dbReference type="Proteomes" id="UP000466307">
    <property type="component" value="Unassembled WGS sequence"/>
</dbReference>
<evidence type="ECO:0000313" key="2">
    <source>
        <dbReference type="EMBL" id="NDK90404.1"/>
    </source>
</evidence>
<evidence type="ECO:0000256" key="1">
    <source>
        <dbReference type="SAM" id="Phobius"/>
    </source>
</evidence>
<name>A0A7K3LQ59_9ACTN</name>
<evidence type="ECO:0000313" key="3">
    <source>
        <dbReference type="Proteomes" id="UP000466307"/>
    </source>
</evidence>
<dbReference type="RefSeq" id="WP_059036434.1">
    <property type="nucleotide sequence ID" value="NZ_JAADZU010000037.1"/>
</dbReference>
<organism evidence="2 3">
    <name type="scientific">Gordonia desulfuricans</name>
    <dbReference type="NCBI Taxonomy" id="89051"/>
    <lineage>
        <taxon>Bacteria</taxon>
        <taxon>Bacillati</taxon>
        <taxon>Actinomycetota</taxon>
        <taxon>Actinomycetes</taxon>
        <taxon>Mycobacteriales</taxon>
        <taxon>Gordoniaceae</taxon>
        <taxon>Gordonia</taxon>
    </lineage>
</organism>
<feature type="transmembrane region" description="Helical" evidence="1">
    <location>
        <begin position="12"/>
        <end position="33"/>
    </location>
</feature>
<proteinExistence type="predicted"/>
<keyword evidence="1" id="KW-0812">Transmembrane</keyword>
<keyword evidence="1" id="KW-1133">Transmembrane helix</keyword>
<dbReference type="AlphaFoldDB" id="A0A7K3LQ59"/>
<gene>
    <name evidence="2" type="ORF">GYA93_12565</name>
</gene>
<accession>A0A7K3LQ59</accession>
<comment type="caution">
    <text evidence="2">The sequence shown here is derived from an EMBL/GenBank/DDBJ whole genome shotgun (WGS) entry which is preliminary data.</text>
</comment>